<keyword evidence="1" id="KW-0378">Hydrolase</keyword>
<organism evidence="1 2">
    <name type="scientific">Pseudomonas aeruginosa</name>
    <dbReference type="NCBI Taxonomy" id="287"/>
    <lineage>
        <taxon>Bacteria</taxon>
        <taxon>Pseudomonadati</taxon>
        <taxon>Pseudomonadota</taxon>
        <taxon>Gammaproteobacteria</taxon>
        <taxon>Pseudomonadales</taxon>
        <taxon>Pseudomonadaceae</taxon>
        <taxon>Pseudomonas</taxon>
    </lineage>
</organism>
<evidence type="ECO:0000313" key="2">
    <source>
        <dbReference type="Proteomes" id="UP000253594"/>
    </source>
</evidence>
<reference evidence="1 2" key="1">
    <citation type="submission" date="2018-07" db="EMBL/GenBank/DDBJ databases">
        <title>Mechanisms of high-level aminoglycoside resistance among Gram-negative pathogens in Brazil.</title>
        <authorList>
            <person name="Ballaben A.S."/>
            <person name="Darini A.L.C."/>
            <person name="Doi Y."/>
        </authorList>
    </citation>
    <scope>NUCLEOTIDE SEQUENCE [LARGE SCALE GENOMIC DNA]</scope>
    <source>
        <strain evidence="1 2">B2-305</strain>
    </source>
</reference>
<proteinExistence type="predicted"/>
<dbReference type="Proteomes" id="UP000253594">
    <property type="component" value="Unassembled WGS sequence"/>
</dbReference>
<evidence type="ECO:0000313" key="1">
    <source>
        <dbReference type="EMBL" id="RCI65745.1"/>
    </source>
</evidence>
<keyword evidence="1" id="KW-0067">ATP-binding</keyword>
<dbReference type="GO" id="GO:0004386">
    <property type="term" value="F:helicase activity"/>
    <property type="evidence" value="ECO:0007669"/>
    <property type="project" value="UniProtKB-KW"/>
</dbReference>
<keyword evidence="1" id="KW-0547">Nucleotide-binding</keyword>
<comment type="caution">
    <text evidence="1">The sequence shown here is derived from an EMBL/GenBank/DDBJ whole genome shotgun (WGS) entry which is preliminary data.</text>
</comment>
<gene>
    <name evidence="1" type="ORF">DT376_44195</name>
</gene>
<name>A0A367LTU8_PSEAI</name>
<keyword evidence="1" id="KW-0347">Helicase</keyword>
<feature type="non-terminal residue" evidence="1">
    <location>
        <position position="89"/>
    </location>
</feature>
<sequence length="89" mass="10187">NQWRVAVLVDEAHNLVERGRRMYSAELDQGDFLGVRKTAPEALRKPLERIQRAWNELAKTQADDYQAYDEPPQKLLLALQNAVAAINDL</sequence>
<feature type="non-terminal residue" evidence="1">
    <location>
        <position position="1"/>
    </location>
</feature>
<dbReference type="EMBL" id="QORE01003931">
    <property type="protein sequence ID" value="RCI65745.1"/>
    <property type="molecule type" value="Genomic_DNA"/>
</dbReference>
<dbReference type="AlphaFoldDB" id="A0A367LTU8"/>
<protein>
    <submittedName>
        <fullName evidence="1">ATP-dependent DNA helicase</fullName>
    </submittedName>
</protein>
<accession>A0A367LTU8</accession>